<evidence type="ECO:0000313" key="2">
    <source>
        <dbReference type="WBParaSite" id="ALUE_0001320001-mRNA-1"/>
    </source>
</evidence>
<accession>A0A0M3I7L6</accession>
<keyword evidence="1" id="KW-1185">Reference proteome</keyword>
<evidence type="ECO:0000313" key="1">
    <source>
        <dbReference type="Proteomes" id="UP000036681"/>
    </source>
</evidence>
<proteinExistence type="predicted"/>
<sequence length="88" mass="10390">MVGVLAFAASRCHHVVRTSGYRFCADMASHRPCVSNPRRFFFWRISRMCQRRLERNQQQAGLSEGENFTNERIFVFLSTLLISGYRQW</sequence>
<dbReference type="WBParaSite" id="ALUE_0001320001-mRNA-1">
    <property type="protein sequence ID" value="ALUE_0001320001-mRNA-1"/>
    <property type="gene ID" value="ALUE_0001320001"/>
</dbReference>
<name>A0A0M3I7L6_ASCLU</name>
<dbReference type="Proteomes" id="UP000036681">
    <property type="component" value="Unplaced"/>
</dbReference>
<protein>
    <submittedName>
        <fullName evidence="2">Secreted protein</fullName>
    </submittedName>
</protein>
<organism evidence="1 2">
    <name type="scientific">Ascaris lumbricoides</name>
    <name type="common">Giant roundworm</name>
    <dbReference type="NCBI Taxonomy" id="6252"/>
    <lineage>
        <taxon>Eukaryota</taxon>
        <taxon>Metazoa</taxon>
        <taxon>Ecdysozoa</taxon>
        <taxon>Nematoda</taxon>
        <taxon>Chromadorea</taxon>
        <taxon>Rhabditida</taxon>
        <taxon>Spirurina</taxon>
        <taxon>Ascaridomorpha</taxon>
        <taxon>Ascaridoidea</taxon>
        <taxon>Ascarididae</taxon>
        <taxon>Ascaris</taxon>
    </lineage>
</organism>
<dbReference type="AlphaFoldDB" id="A0A0M3I7L6"/>
<reference evidence="2" key="1">
    <citation type="submission" date="2017-02" db="UniProtKB">
        <authorList>
            <consortium name="WormBaseParasite"/>
        </authorList>
    </citation>
    <scope>IDENTIFICATION</scope>
</reference>